<dbReference type="InterPro" id="IPR017853">
    <property type="entry name" value="GH"/>
</dbReference>
<dbReference type="GeneID" id="108665548"/>
<organism evidence="2 3">
    <name type="scientific">Hyalella azteca</name>
    <name type="common">Amphipod</name>
    <dbReference type="NCBI Taxonomy" id="294128"/>
    <lineage>
        <taxon>Eukaryota</taxon>
        <taxon>Metazoa</taxon>
        <taxon>Ecdysozoa</taxon>
        <taxon>Arthropoda</taxon>
        <taxon>Crustacea</taxon>
        <taxon>Multicrustacea</taxon>
        <taxon>Malacostraca</taxon>
        <taxon>Eumalacostraca</taxon>
        <taxon>Peracarida</taxon>
        <taxon>Amphipoda</taxon>
        <taxon>Senticaudata</taxon>
        <taxon>Talitrida</taxon>
        <taxon>Talitroidea</taxon>
        <taxon>Hyalellidae</taxon>
        <taxon>Hyalella</taxon>
    </lineage>
</organism>
<evidence type="ECO:0000313" key="3">
    <source>
        <dbReference type="RefSeq" id="XP_047741394.1"/>
    </source>
</evidence>
<accession>A0A979FYD7</accession>
<dbReference type="OMA" id="MEMDEEC"/>
<reference evidence="3" key="1">
    <citation type="submission" date="2025-08" db="UniProtKB">
        <authorList>
            <consortium name="RefSeq"/>
        </authorList>
    </citation>
    <scope>IDENTIFICATION</scope>
    <source>
        <tissue evidence="3">Whole organism</tissue>
    </source>
</reference>
<proteinExistence type="predicted"/>
<dbReference type="PANTHER" id="PTHR21040:SF8">
    <property type="entry name" value="BCDNA.GH04120"/>
    <property type="match status" value="1"/>
</dbReference>
<dbReference type="AlphaFoldDB" id="A0A979FYD7"/>
<evidence type="ECO:0000256" key="1">
    <source>
        <dbReference type="SAM" id="MobiDB-lite"/>
    </source>
</evidence>
<dbReference type="OrthoDB" id="47475at2759"/>
<feature type="compositionally biased region" description="Polar residues" evidence="1">
    <location>
        <begin position="99"/>
        <end position="108"/>
    </location>
</feature>
<dbReference type="Proteomes" id="UP000694843">
    <property type="component" value="Unplaced"/>
</dbReference>
<dbReference type="Gene3D" id="3.20.20.80">
    <property type="entry name" value="Glycosidases"/>
    <property type="match status" value="2"/>
</dbReference>
<name>A0A979FYD7_HYAAZ</name>
<dbReference type="SUPFAM" id="SSF51445">
    <property type="entry name" value="(Trans)glycosidases"/>
    <property type="match status" value="1"/>
</dbReference>
<evidence type="ECO:0000313" key="2">
    <source>
        <dbReference type="Proteomes" id="UP000694843"/>
    </source>
</evidence>
<protein>
    <submittedName>
        <fullName evidence="3">Hexosaminidase D</fullName>
    </submittedName>
</protein>
<dbReference type="GO" id="GO:0015929">
    <property type="term" value="F:hexosaminidase activity"/>
    <property type="evidence" value="ECO:0007669"/>
    <property type="project" value="InterPro"/>
</dbReference>
<dbReference type="RefSeq" id="XP_047741394.1">
    <property type="nucleotide sequence ID" value="XM_047885438.1"/>
</dbReference>
<feature type="region of interest" description="Disordered" evidence="1">
    <location>
        <begin position="81"/>
        <end position="109"/>
    </location>
</feature>
<gene>
    <name evidence="3" type="primary">LOC108665548</name>
</gene>
<keyword evidence="2" id="KW-1185">Reference proteome</keyword>
<sequence>MEMDEECFNLPTGSPPINYQSFCGGKHRLIHLDLKGAPPKVSYLKELLPVLKKHGATGLLIEYEDTFPYSGSLRHLRKVPDELPDSCGSPDAQEPPPQQSTCDGSAKTSCEDLMKSNPHPPYYLPEEVAEILECAASNDLEVIPLVQTFGHMEGECGGMEEVPLLQVLLGACSRCQVSSREEVFLEWVMLVGGWVRRKYPHVTPIIWDDMLRGMTSQRLNVSGVGATVDVMIWKYDAGVLLLPDGGFRPLVPPSCPALWSRPLTGWQRYDHYAVLCELLPAAVPCVVLCLNVLEAGEFTSPIHWAASRALGSSSLLALSPAFRPQPVEADLQFPGAALHAALQAWANLRAACSAHANSEIVTGWYHSYRRRLRSVAPAMLDAVRTQGLRLLQSVAAAEVQLATELLHVYDAHTTREWLETHVTPLKRKLREQQKQCQDLSRHVGVASCGPQACTCCGPGEQVKSPDD</sequence>
<dbReference type="KEGG" id="hazt:108665548"/>
<dbReference type="InterPro" id="IPR038901">
    <property type="entry name" value="HEXDC-like"/>
</dbReference>
<dbReference type="PANTHER" id="PTHR21040">
    <property type="entry name" value="BCDNA.GH04120"/>
    <property type="match status" value="1"/>
</dbReference>